<protein>
    <submittedName>
        <fullName evidence="2">Uncharacterized protein</fullName>
    </submittedName>
</protein>
<keyword evidence="1" id="KW-0472">Membrane</keyword>
<dbReference type="EMBL" id="CP019688">
    <property type="protein sequence ID" value="AQQ14438.1"/>
    <property type="molecule type" value="Genomic_DNA"/>
</dbReference>
<name>A0A1Q2HUB4_9CORY</name>
<keyword evidence="1" id="KW-0812">Transmembrane</keyword>
<reference evidence="2 3" key="1">
    <citation type="submission" date="2016-12" db="EMBL/GenBank/DDBJ databases">
        <authorList>
            <person name="Song W.-J."/>
            <person name="Kurnit D.M."/>
        </authorList>
    </citation>
    <scope>NUCLEOTIDE SEQUENCE [LARGE SCALE GENOMIC DNA]</scope>
    <source>
        <strain evidence="2 3">DSM 30827</strain>
    </source>
</reference>
<keyword evidence="1" id="KW-1133">Transmembrane helix</keyword>
<evidence type="ECO:0000313" key="2">
    <source>
        <dbReference type="EMBL" id="AQQ14438.1"/>
    </source>
</evidence>
<sequence>MLKLSNSQRNWVILAIVLWLVLLAGLIFIPKERPVQAQGPVVAPTNSLSTTLANTPQTGGAVSGQILDPSVIYDANTYGGFTTLCPNEPQEIKDLKLEQLELDGVDLDGAYGYVVLIPYEEGTDLMLDQVALNDVDVCLQPLNATLPLNSPILASYGEDKWHVAFQ</sequence>
<evidence type="ECO:0000313" key="3">
    <source>
        <dbReference type="Proteomes" id="UP000217209"/>
    </source>
</evidence>
<proteinExistence type="predicted"/>
<keyword evidence="3" id="KW-1185">Reference proteome</keyword>
<organism evidence="2 3">
    <name type="scientific">Corynebacterium glaucum</name>
    <dbReference type="NCBI Taxonomy" id="187491"/>
    <lineage>
        <taxon>Bacteria</taxon>
        <taxon>Bacillati</taxon>
        <taxon>Actinomycetota</taxon>
        <taxon>Actinomycetes</taxon>
        <taxon>Mycobacteriales</taxon>
        <taxon>Corynebacteriaceae</taxon>
        <taxon>Corynebacterium</taxon>
    </lineage>
</organism>
<gene>
    <name evidence="2" type="ORF">CGLAU_02265</name>
</gene>
<accession>A0A1Q2HUB4</accession>
<dbReference type="Proteomes" id="UP000217209">
    <property type="component" value="Chromosome"/>
</dbReference>
<feature type="transmembrane region" description="Helical" evidence="1">
    <location>
        <begin position="12"/>
        <end position="29"/>
    </location>
</feature>
<evidence type="ECO:0000256" key="1">
    <source>
        <dbReference type="SAM" id="Phobius"/>
    </source>
</evidence>
<dbReference type="RefSeq" id="WP_095659284.1">
    <property type="nucleotide sequence ID" value="NZ_CALTZW010000009.1"/>
</dbReference>
<dbReference type="AlphaFoldDB" id="A0A1Q2HUB4"/>
<dbReference type="KEGG" id="cgv:CGLAU_02265"/>
<dbReference type="OrthoDB" id="4425801at2"/>